<protein>
    <submittedName>
        <fullName evidence="7">Tryptophan-rich sensory protein</fullName>
    </submittedName>
</protein>
<evidence type="ECO:0000313" key="7">
    <source>
        <dbReference type="EMBL" id="GAA4456275.1"/>
    </source>
</evidence>
<feature type="transmembrane region" description="Helical" evidence="6">
    <location>
        <begin position="84"/>
        <end position="101"/>
    </location>
</feature>
<dbReference type="InterPro" id="IPR038330">
    <property type="entry name" value="TspO/MBR-related_sf"/>
</dbReference>
<evidence type="ECO:0000256" key="5">
    <source>
        <dbReference type="ARBA" id="ARBA00023136"/>
    </source>
</evidence>
<evidence type="ECO:0000256" key="4">
    <source>
        <dbReference type="ARBA" id="ARBA00022989"/>
    </source>
</evidence>
<dbReference type="Gene3D" id="1.20.1260.100">
    <property type="entry name" value="TspO/MBR protein"/>
    <property type="match status" value="1"/>
</dbReference>
<reference evidence="8" key="1">
    <citation type="journal article" date="2019" name="Int. J. Syst. Evol. Microbiol.">
        <title>The Global Catalogue of Microorganisms (GCM) 10K type strain sequencing project: providing services to taxonomists for standard genome sequencing and annotation.</title>
        <authorList>
            <consortium name="The Broad Institute Genomics Platform"/>
            <consortium name="The Broad Institute Genome Sequencing Center for Infectious Disease"/>
            <person name="Wu L."/>
            <person name="Ma J."/>
        </authorList>
    </citation>
    <scope>NUCLEOTIDE SEQUENCE [LARGE SCALE GENOMIC DNA]</scope>
    <source>
        <strain evidence="8">JCM 17927</strain>
    </source>
</reference>
<feature type="transmembrane region" description="Helical" evidence="6">
    <location>
        <begin position="180"/>
        <end position="197"/>
    </location>
</feature>
<dbReference type="RefSeq" id="WP_345243995.1">
    <property type="nucleotide sequence ID" value="NZ_BAABHD010000028.1"/>
</dbReference>
<feature type="transmembrane region" description="Helical" evidence="6">
    <location>
        <begin position="51"/>
        <end position="72"/>
    </location>
</feature>
<feature type="transmembrane region" description="Helical" evidence="6">
    <location>
        <begin position="224"/>
        <end position="246"/>
    </location>
</feature>
<evidence type="ECO:0000256" key="1">
    <source>
        <dbReference type="ARBA" id="ARBA00004141"/>
    </source>
</evidence>
<dbReference type="Pfam" id="PF03073">
    <property type="entry name" value="TspO_MBR"/>
    <property type="match status" value="1"/>
</dbReference>
<evidence type="ECO:0000256" key="6">
    <source>
        <dbReference type="SAM" id="Phobius"/>
    </source>
</evidence>
<evidence type="ECO:0000313" key="8">
    <source>
        <dbReference type="Proteomes" id="UP001501175"/>
    </source>
</evidence>
<comment type="caution">
    <text evidence="7">The sequence shown here is derived from an EMBL/GenBank/DDBJ whole genome shotgun (WGS) entry which is preliminary data.</text>
</comment>
<accession>A0ABP8MXZ1</accession>
<keyword evidence="8" id="KW-1185">Reference proteome</keyword>
<feature type="transmembrane region" description="Helical" evidence="6">
    <location>
        <begin position="107"/>
        <end position="128"/>
    </location>
</feature>
<dbReference type="PANTHER" id="PTHR33802:SF1">
    <property type="entry name" value="XK-RELATED PROTEIN"/>
    <property type="match status" value="1"/>
</dbReference>
<gene>
    <name evidence="7" type="ORF">GCM10023189_25220</name>
</gene>
<dbReference type="Proteomes" id="UP001501175">
    <property type="component" value="Unassembled WGS sequence"/>
</dbReference>
<dbReference type="InterPro" id="IPR004307">
    <property type="entry name" value="TspO_MBR"/>
</dbReference>
<evidence type="ECO:0000256" key="3">
    <source>
        <dbReference type="ARBA" id="ARBA00022692"/>
    </source>
</evidence>
<name>A0ABP8MXZ1_9BACT</name>
<keyword evidence="5 6" id="KW-0472">Membrane</keyword>
<comment type="similarity">
    <text evidence="2">Belongs to the TspO/BZRP family.</text>
</comment>
<keyword evidence="4 6" id="KW-1133">Transmembrane helix</keyword>
<sequence length="254" mass="28182">MKNDKLWQFLVVFTIISVLVVNYLSTAIPFGGQTNATVSDKYHTFFTPAGYAFSIWGLIYLGLLAFAFYQATPAQRNNPRFRTIRQWVVINGVLNCIWLPLFQNELFSASVAVILGMLFTLLMITEGLQINKKPVPATETWLSRIPFSIYFGWVTVATIANAAVWLKATGFEGVGLEEPTWSVVMIIIGLFVGAFVFNRYRNVAYILVFTWAYTAIAVEQADAYYVQLIAGACAVGAVVLAIAGVISRKTPAYT</sequence>
<feature type="transmembrane region" description="Helical" evidence="6">
    <location>
        <begin position="202"/>
        <end position="218"/>
    </location>
</feature>
<comment type="subcellular location">
    <subcellularLocation>
        <location evidence="1">Membrane</location>
        <topology evidence="1">Multi-pass membrane protein</topology>
    </subcellularLocation>
</comment>
<organism evidence="7 8">
    <name type="scientific">Nibrella saemangeumensis</name>
    <dbReference type="NCBI Taxonomy" id="1084526"/>
    <lineage>
        <taxon>Bacteria</taxon>
        <taxon>Pseudomonadati</taxon>
        <taxon>Bacteroidota</taxon>
        <taxon>Cytophagia</taxon>
        <taxon>Cytophagales</taxon>
        <taxon>Spirosomataceae</taxon>
        <taxon>Nibrella</taxon>
    </lineage>
</organism>
<feature type="transmembrane region" description="Helical" evidence="6">
    <location>
        <begin position="149"/>
        <end position="168"/>
    </location>
</feature>
<feature type="transmembrane region" description="Helical" evidence="6">
    <location>
        <begin position="7"/>
        <end position="31"/>
    </location>
</feature>
<dbReference type="PANTHER" id="PTHR33802">
    <property type="entry name" value="SI:CH211-161H7.5-RELATED"/>
    <property type="match status" value="1"/>
</dbReference>
<evidence type="ECO:0000256" key="2">
    <source>
        <dbReference type="ARBA" id="ARBA00007524"/>
    </source>
</evidence>
<proteinExistence type="inferred from homology"/>
<dbReference type="EMBL" id="BAABHD010000028">
    <property type="protein sequence ID" value="GAA4456275.1"/>
    <property type="molecule type" value="Genomic_DNA"/>
</dbReference>
<keyword evidence="3 6" id="KW-0812">Transmembrane</keyword>